<protein>
    <recommendedName>
        <fullName evidence="3">MFS transporter</fullName>
    </recommendedName>
</protein>
<dbReference type="RefSeq" id="WP_324278659.1">
    <property type="nucleotide sequence ID" value="NZ_CP141261.1"/>
</dbReference>
<proteinExistence type="predicted"/>
<name>A0ABZ1BA48_9ACTN</name>
<gene>
    <name evidence="1" type="ORF">U6N30_06765</name>
</gene>
<evidence type="ECO:0000313" key="2">
    <source>
        <dbReference type="Proteomes" id="UP001324287"/>
    </source>
</evidence>
<reference evidence="1 2" key="1">
    <citation type="submission" date="2023-12" db="EMBL/GenBank/DDBJ databases">
        <title>Blastococcus brunescens sp. nov., an actonobacterium isolated from sandstone collected in sahara desert.</title>
        <authorList>
            <person name="Gtari M."/>
            <person name="Ghodhbane F."/>
        </authorList>
    </citation>
    <scope>NUCLEOTIDE SEQUENCE [LARGE SCALE GENOMIC DNA]</scope>
    <source>
        <strain evidence="1 2">BMG 8361</strain>
    </source>
</reference>
<dbReference type="EMBL" id="CP141261">
    <property type="protein sequence ID" value="WRL67352.1"/>
    <property type="molecule type" value="Genomic_DNA"/>
</dbReference>
<evidence type="ECO:0008006" key="3">
    <source>
        <dbReference type="Google" id="ProtNLM"/>
    </source>
</evidence>
<sequence>MATLFGYAAEGVAAPWADELGQGAAGLGVLLAANPLGVAIGGWWSPG</sequence>
<accession>A0ABZ1BA48</accession>
<keyword evidence="2" id="KW-1185">Reference proteome</keyword>
<organism evidence="1 2">
    <name type="scientific">Blastococcus brunescens</name>
    <dbReference type="NCBI Taxonomy" id="1564165"/>
    <lineage>
        <taxon>Bacteria</taxon>
        <taxon>Bacillati</taxon>
        <taxon>Actinomycetota</taxon>
        <taxon>Actinomycetes</taxon>
        <taxon>Geodermatophilales</taxon>
        <taxon>Geodermatophilaceae</taxon>
        <taxon>Blastococcus</taxon>
    </lineage>
</organism>
<evidence type="ECO:0000313" key="1">
    <source>
        <dbReference type="EMBL" id="WRL67352.1"/>
    </source>
</evidence>
<dbReference type="Proteomes" id="UP001324287">
    <property type="component" value="Chromosome"/>
</dbReference>